<name>G5J8X9_CROWT</name>
<dbReference type="EMBL" id="AESD01000595">
    <property type="protein sequence ID" value="EHJ11364.1"/>
    <property type="molecule type" value="Genomic_DNA"/>
</dbReference>
<gene>
    <name evidence="2" type="ORF">CWATWH0003_3899</name>
</gene>
<evidence type="ECO:0000313" key="3">
    <source>
        <dbReference type="Proteomes" id="UP000003477"/>
    </source>
</evidence>
<protein>
    <submittedName>
        <fullName evidence="2">Uncharacterized protein</fullName>
    </submittedName>
</protein>
<evidence type="ECO:0000256" key="1">
    <source>
        <dbReference type="SAM" id="MobiDB-lite"/>
    </source>
</evidence>
<feature type="compositionally biased region" description="Basic and acidic residues" evidence="1">
    <location>
        <begin position="1"/>
        <end position="14"/>
    </location>
</feature>
<reference evidence="2 3" key="1">
    <citation type="journal article" date="2011" name="Front. Microbiol.">
        <title>Two Strains of Crocosphaera watsonii with Highly Conserved Genomes are Distinguished by Strain-Specific Features.</title>
        <authorList>
            <person name="Bench S.R."/>
            <person name="Ilikchyan I.N."/>
            <person name="Tripp H.J."/>
            <person name="Zehr J.P."/>
        </authorList>
    </citation>
    <scope>NUCLEOTIDE SEQUENCE [LARGE SCALE GENOMIC DNA]</scope>
    <source>
        <strain evidence="2 3">WH 0003</strain>
    </source>
</reference>
<sequence>MGKIRASDRDRHDPNIGLLRYPHSVGERREARDLDISATA</sequence>
<evidence type="ECO:0000313" key="2">
    <source>
        <dbReference type="EMBL" id="EHJ11364.1"/>
    </source>
</evidence>
<dbReference type="AlphaFoldDB" id="G5J8X9"/>
<dbReference type="Proteomes" id="UP000003477">
    <property type="component" value="Unassembled WGS sequence"/>
</dbReference>
<comment type="caution">
    <text evidence="2">The sequence shown here is derived from an EMBL/GenBank/DDBJ whole genome shotgun (WGS) entry which is preliminary data.</text>
</comment>
<feature type="region of interest" description="Disordered" evidence="1">
    <location>
        <begin position="1"/>
        <end position="22"/>
    </location>
</feature>
<accession>G5J8X9</accession>
<organism evidence="2 3">
    <name type="scientific">Crocosphaera watsonii WH 0003</name>
    <dbReference type="NCBI Taxonomy" id="423471"/>
    <lineage>
        <taxon>Bacteria</taxon>
        <taxon>Bacillati</taxon>
        <taxon>Cyanobacteriota</taxon>
        <taxon>Cyanophyceae</taxon>
        <taxon>Oscillatoriophycideae</taxon>
        <taxon>Chroococcales</taxon>
        <taxon>Aphanothecaceae</taxon>
        <taxon>Crocosphaera</taxon>
    </lineage>
</organism>
<proteinExistence type="predicted"/>